<dbReference type="InterPro" id="IPR007838">
    <property type="entry name" value="Cell_div_ZapA-like"/>
</dbReference>
<evidence type="ECO:0000313" key="11">
    <source>
        <dbReference type="Proteomes" id="UP000653343"/>
    </source>
</evidence>
<dbReference type="SUPFAM" id="SSF102829">
    <property type="entry name" value="Cell division protein ZapA-like"/>
    <property type="match status" value="1"/>
</dbReference>
<reference evidence="11" key="1">
    <citation type="journal article" date="2019" name="Int. J. Syst. Evol. Microbiol.">
        <title>The Global Catalogue of Microorganisms (GCM) 10K type strain sequencing project: providing services to taxonomists for standard genome sequencing and annotation.</title>
        <authorList>
            <consortium name="The Broad Institute Genomics Platform"/>
            <consortium name="The Broad Institute Genome Sequencing Center for Infectious Disease"/>
            <person name="Wu L."/>
            <person name="Ma J."/>
        </authorList>
    </citation>
    <scope>NUCLEOTIDE SEQUENCE [LARGE SCALE GENOMIC DNA]</scope>
    <source>
        <strain evidence="11">KCTC 23917</strain>
    </source>
</reference>
<keyword evidence="5" id="KW-0717">Septation</keyword>
<keyword evidence="4 10" id="KW-0132">Cell division</keyword>
<dbReference type="Gene3D" id="1.20.5.50">
    <property type="match status" value="1"/>
</dbReference>
<keyword evidence="11" id="KW-1185">Reference proteome</keyword>
<dbReference type="InterPro" id="IPR042233">
    <property type="entry name" value="Cell_div_ZapA_N"/>
</dbReference>
<evidence type="ECO:0000256" key="7">
    <source>
        <dbReference type="ARBA" id="ARBA00024910"/>
    </source>
</evidence>
<comment type="subcellular location">
    <subcellularLocation>
        <location evidence="1">Cytoplasm</location>
    </subcellularLocation>
</comment>
<dbReference type="PANTHER" id="PTHR34981">
    <property type="entry name" value="CELL DIVISION PROTEIN ZAPA"/>
    <property type="match status" value="1"/>
</dbReference>
<dbReference type="Proteomes" id="UP000653343">
    <property type="component" value="Unassembled WGS sequence"/>
</dbReference>
<evidence type="ECO:0000313" key="10">
    <source>
        <dbReference type="EMBL" id="GGX33030.1"/>
    </source>
</evidence>
<keyword evidence="6" id="KW-0131">Cell cycle</keyword>
<evidence type="ECO:0000256" key="9">
    <source>
        <dbReference type="ARBA" id="ARBA00033158"/>
    </source>
</evidence>
<comment type="function">
    <text evidence="7">Activator of cell division through the inhibition of FtsZ GTPase activity, therefore promoting FtsZ assembly into bundles of protofilaments necessary for the formation of the division Z ring. It is recruited early at mid-cell but it is not essential for cell division.</text>
</comment>
<dbReference type="EMBL" id="BMYU01000001">
    <property type="protein sequence ID" value="GGX33030.1"/>
    <property type="molecule type" value="Genomic_DNA"/>
</dbReference>
<gene>
    <name evidence="10" type="ORF">GCM10010946_08000</name>
</gene>
<evidence type="ECO:0000256" key="2">
    <source>
        <dbReference type="ARBA" id="ARBA00015195"/>
    </source>
</evidence>
<dbReference type="Pfam" id="PF05164">
    <property type="entry name" value="ZapA"/>
    <property type="match status" value="1"/>
</dbReference>
<sequence length="108" mass="11890">MSEKKMIQIDVMIMGQIYKLACKEGEDRPLREAAAYLDAKMCAIRDTAKVKGTDRIAVMAALGMTAELLSTKAPDGPLSGMSMGDVREKISRMHQILDEAITPQKTLF</sequence>
<proteinExistence type="predicted"/>
<dbReference type="PANTHER" id="PTHR34981:SF1">
    <property type="entry name" value="CELL DIVISION PROTEIN ZAPA"/>
    <property type="match status" value="1"/>
</dbReference>
<accession>A0ABQ2XUW7</accession>
<evidence type="ECO:0000256" key="5">
    <source>
        <dbReference type="ARBA" id="ARBA00023210"/>
    </source>
</evidence>
<comment type="subunit">
    <text evidence="8">Homodimer. Interacts with FtsZ.</text>
</comment>
<protein>
    <recommendedName>
        <fullName evidence="2">Cell division protein ZapA</fullName>
    </recommendedName>
    <alternativeName>
        <fullName evidence="9">Z ring-associated protein ZapA</fullName>
    </alternativeName>
</protein>
<keyword evidence="3" id="KW-0963">Cytoplasm</keyword>
<dbReference type="InterPro" id="IPR036192">
    <property type="entry name" value="Cell_div_ZapA-like_sf"/>
</dbReference>
<evidence type="ECO:0000256" key="6">
    <source>
        <dbReference type="ARBA" id="ARBA00023306"/>
    </source>
</evidence>
<evidence type="ECO:0000256" key="3">
    <source>
        <dbReference type="ARBA" id="ARBA00022490"/>
    </source>
</evidence>
<evidence type="ECO:0000256" key="8">
    <source>
        <dbReference type="ARBA" id="ARBA00026068"/>
    </source>
</evidence>
<name>A0ABQ2XUW7_9BURK</name>
<comment type="caution">
    <text evidence="10">The sequence shown here is derived from an EMBL/GenBank/DDBJ whole genome shotgun (WGS) entry which is preliminary data.</text>
</comment>
<evidence type="ECO:0000256" key="1">
    <source>
        <dbReference type="ARBA" id="ARBA00004496"/>
    </source>
</evidence>
<organism evidence="10 11">
    <name type="scientific">Undibacterium squillarum</name>
    <dbReference type="NCBI Taxonomy" id="1131567"/>
    <lineage>
        <taxon>Bacteria</taxon>
        <taxon>Pseudomonadati</taxon>
        <taxon>Pseudomonadota</taxon>
        <taxon>Betaproteobacteria</taxon>
        <taxon>Burkholderiales</taxon>
        <taxon>Oxalobacteraceae</taxon>
        <taxon>Undibacterium</taxon>
    </lineage>
</organism>
<dbReference type="GO" id="GO:0051301">
    <property type="term" value="P:cell division"/>
    <property type="evidence" value="ECO:0007669"/>
    <property type="project" value="UniProtKB-KW"/>
</dbReference>
<evidence type="ECO:0000256" key="4">
    <source>
        <dbReference type="ARBA" id="ARBA00022618"/>
    </source>
</evidence>
<dbReference type="Gene3D" id="3.30.160.880">
    <property type="entry name" value="Cell division protein ZapA protomer, N-terminal domain"/>
    <property type="match status" value="1"/>
</dbReference>